<gene>
    <name evidence="2" type="ORF">DFH07DRAFT_865288</name>
</gene>
<keyword evidence="3" id="KW-1185">Reference proteome</keyword>
<evidence type="ECO:0000313" key="2">
    <source>
        <dbReference type="EMBL" id="KAJ7780154.1"/>
    </source>
</evidence>
<dbReference type="PANTHER" id="PTHR12110:SF21">
    <property type="entry name" value="XYLOSE ISOMERASE-LIKE TIM BARREL DOMAIN-CONTAINING PROTEIN"/>
    <property type="match status" value="1"/>
</dbReference>
<proteinExistence type="predicted"/>
<dbReference type="AlphaFoldDB" id="A0AAD7NYF0"/>
<dbReference type="Proteomes" id="UP001215280">
    <property type="component" value="Unassembled WGS sequence"/>
</dbReference>
<dbReference type="EMBL" id="JARJLG010000006">
    <property type="protein sequence ID" value="KAJ7780154.1"/>
    <property type="molecule type" value="Genomic_DNA"/>
</dbReference>
<dbReference type="PANTHER" id="PTHR12110">
    <property type="entry name" value="HYDROXYPYRUVATE ISOMERASE"/>
    <property type="match status" value="1"/>
</dbReference>
<evidence type="ECO:0000259" key="1">
    <source>
        <dbReference type="Pfam" id="PF01261"/>
    </source>
</evidence>
<organism evidence="2 3">
    <name type="scientific">Mycena maculata</name>
    <dbReference type="NCBI Taxonomy" id="230809"/>
    <lineage>
        <taxon>Eukaryota</taxon>
        <taxon>Fungi</taxon>
        <taxon>Dikarya</taxon>
        <taxon>Basidiomycota</taxon>
        <taxon>Agaricomycotina</taxon>
        <taxon>Agaricomycetes</taxon>
        <taxon>Agaricomycetidae</taxon>
        <taxon>Agaricales</taxon>
        <taxon>Marasmiineae</taxon>
        <taxon>Mycenaceae</taxon>
        <taxon>Mycena</taxon>
    </lineage>
</organism>
<accession>A0AAD7NYF0</accession>
<dbReference type="SUPFAM" id="SSF51658">
    <property type="entry name" value="Xylose isomerase-like"/>
    <property type="match status" value="1"/>
</dbReference>
<dbReference type="Pfam" id="PF01261">
    <property type="entry name" value="AP_endonuc_2"/>
    <property type="match status" value="1"/>
</dbReference>
<dbReference type="InterPro" id="IPR036237">
    <property type="entry name" value="Xyl_isomerase-like_sf"/>
</dbReference>
<dbReference type="Gene3D" id="3.20.20.150">
    <property type="entry name" value="Divalent-metal-dependent TIM barrel enzymes"/>
    <property type="match status" value="1"/>
</dbReference>
<dbReference type="InterPro" id="IPR050312">
    <property type="entry name" value="IolE/XylAMocC-like"/>
</dbReference>
<feature type="domain" description="Xylose isomerase-like TIM barrel" evidence="1">
    <location>
        <begin position="21"/>
        <end position="213"/>
    </location>
</feature>
<sequence length="293" mass="31722">MLMESDAPGRAWVHDLDVKLREAGRAGYKGIEVFWEDLVYAAKKISPAAQYARALCDENGLAVVVLQPFVNYEGLLDRAAHDALAVKLKLWFKVVKVLGSDLIQVPSQMNSEGTTGNIAKIVSDMKELAELGLNETPPVRFAYEALSWGAHLDLWEQVWDVVAQVDLPNFRTVVDTYHILARVYGDPTSSSGIQPGGEAALSAKLIYVQLSDAACLAPPLSAAHPYHDAAQKPTMQRRAGGTCPSTPSRGSCCGTWASAAGSRTMGNPGPDTPRAHAERGIKSWETLLRRLQG</sequence>
<protein>
    <submittedName>
        <fullName evidence="2">Sugar phosphate isomerase</fullName>
    </submittedName>
</protein>
<name>A0AAD7NYF0_9AGAR</name>
<keyword evidence="2" id="KW-0413">Isomerase</keyword>
<comment type="caution">
    <text evidence="2">The sequence shown here is derived from an EMBL/GenBank/DDBJ whole genome shotgun (WGS) entry which is preliminary data.</text>
</comment>
<dbReference type="GO" id="GO:0016853">
    <property type="term" value="F:isomerase activity"/>
    <property type="evidence" value="ECO:0007669"/>
    <property type="project" value="UniProtKB-KW"/>
</dbReference>
<evidence type="ECO:0000313" key="3">
    <source>
        <dbReference type="Proteomes" id="UP001215280"/>
    </source>
</evidence>
<dbReference type="InterPro" id="IPR013022">
    <property type="entry name" value="Xyl_isomerase-like_TIM-brl"/>
</dbReference>
<reference evidence="2" key="1">
    <citation type="submission" date="2023-03" db="EMBL/GenBank/DDBJ databases">
        <title>Massive genome expansion in bonnet fungi (Mycena s.s.) driven by repeated elements and novel gene families across ecological guilds.</title>
        <authorList>
            <consortium name="Lawrence Berkeley National Laboratory"/>
            <person name="Harder C.B."/>
            <person name="Miyauchi S."/>
            <person name="Viragh M."/>
            <person name="Kuo A."/>
            <person name="Thoen E."/>
            <person name="Andreopoulos B."/>
            <person name="Lu D."/>
            <person name="Skrede I."/>
            <person name="Drula E."/>
            <person name="Henrissat B."/>
            <person name="Morin E."/>
            <person name="Kohler A."/>
            <person name="Barry K."/>
            <person name="LaButti K."/>
            <person name="Morin E."/>
            <person name="Salamov A."/>
            <person name="Lipzen A."/>
            <person name="Mereny Z."/>
            <person name="Hegedus B."/>
            <person name="Baldrian P."/>
            <person name="Stursova M."/>
            <person name="Weitz H."/>
            <person name="Taylor A."/>
            <person name="Grigoriev I.V."/>
            <person name="Nagy L.G."/>
            <person name="Martin F."/>
            <person name="Kauserud H."/>
        </authorList>
    </citation>
    <scope>NUCLEOTIDE SEQUENCE</scope>
    <source>
        <strain evidence="2">CBHHK188m</strain>
    </source>
</reference>